<evidence type="ECO:0000313" key="3">
    <source>
        <dbReference type="EMBL" id="CUS10665.1"/>
    </source>
</evidence>
<dbReference type="Pfam" id="PF01370">
    <property type="entry name" value="Epimerase"/>
    <property type="match status" value="1"/>
</dbReference>
<dbReference type="Gene3D" id="3.40.50.720">
    <property type="entry name" value="NAD(P)-binding Rossmann-like Domain"/>
    <property type="match status" value="1"/>
</dbReference>
<evidence type="ECO:0000259" key="2">
    <source>
        <dbReference type="Pfam" id="PF01370"/>
    </source>
</evidence>
<keyword evidence="4" id="KW-1185">Reference proteome</keyword>
<evidence type="ECO:0000256" key="1">
    <source>
        <dbReference type="SAM" id="SignalP"/>
    </source>
</evidence>
<sequence>MAPKIFAWVFPINFLSQLTGASGYIGGTALDVIIKAHPEYEIAALVRNPEKAVAVTKKYPNVRIISGDLDSGPLIEEESSKADIVLHFADCDHVASAKSIVAGLGKRTTPSYLIHTSGSAILANLNLASEFGKAASDKIYDDIDDVQEITSLPESGHLHRDVDSIVIGANSDTVKTAIVCPPTIYGPGSGSGSIRSNQVPELTRCTLKCGQAFQVTNGATIWNNVHVQDLANLYLLLTEEAARPDGKKTTWGPEGYYFAENGEHTWGELAKKIAKKAKAKGYLKTDEVISLPNEEVIKHHPFGHILWGTNSRGWASRARKFLGWEPKGAPLDETLDDVIELEAKALGL</sequence>
<dbReference type="PANTHER" id="PTHR48079">
    <property type="entry name" value="PROTEIN YEEZ"/>
    <property type="match status" value="1"/>
</dbReference>
<evidence type="ECO:0000313" key="4">
    <source>
        <dbReference type="Proteomes" id="UP001412239"/>
    </source>
</evidence>
<dbReference type="PANTHER" id="PTHR48079:SF6">
    <property type="entry name" value="NAD(P)-BINDING DOMAIN-CONTAINING PROTEIN-RELATED"/>
    <property type="match status" value="1"/>
</dbReference>
<keyword evidence="1" id="KW-0732">Signal</keyword>
<dbReference type="InterPro" id="IPR001509">
    <property type="entry name" value="Epimerase_deHydtase"/>
</dbReference>
<feature type="chain" id="PRO_5012448865" description="NAD-dependent epimerase/dehydratase domain-containing protein" evidence="1">
    <location>
        <begin position="22"/>
        <end position="348"/>
    </location>
</feature>
<proteinExistence type="predicted"/>
<organism evidence="3 4">
    <name type="scientific">Tuber aestivum</name>
    <name type="common">summer truffle</name>
    <dbReference type="NCBI Taxonomy" id="59557"/>
    <lineage>
        <taxon>Eukaryota</taxon>
        <taxon>Fungi</taxon>
        <taxon>Dikarya</taxon>
        <taxon>Ascomycota</taxon>
        <taxon>Pezizomycotina</taxon>
        <taxon>Pezizomycetes</taxon>
        <taxon>Pezizales</taxon>
        <taxon>Tuberaceae</taxon>
        <taxon>Tuber</taxon>
    </lineage>
</organism>
<dbReference type="InterPro" id="IPR051783">
    <property type="entry name" value="NAD(P)-dependent_oxidoreduct"/>
</dbReference>
<name>A0A292PVB8_9PEZI</name>
<accession>A0A292PVB8</accession>
<gene>
    <name evidence="3" type="ORF">GSTUAT00005281001</name>
</gene>
<dbReference type="GO" id="GO:0005737">
    <property type="term" value="C:cytoplasm"/>
    <property type="evidence" value="ECO:0007669"/>
    <property type="project" value="TreeGrafter"/>
</dbReference>
<feature type="signal peptide" evidence="1">
    <location>
        <begin position="1"/>
        <end position="21"/>
    </location>
</feature>
<dbReference type="Proteomes" id="UP001412239">
    <property type="component" value="Unassembled WGS sequence"/>
</dbReference>
<dbReference type="SUPFAM" id="SSF51735">
    <property type="entry name" value="NAD(P)-binding Rossmann-fold domains"/>
    <property type="match status" value="1"/>
</dbReference>
<dbReference type="AlphaFoldDB" id="A0A292PVB8"/>
<dbReference type="InterPro" id="IPR036291">
    <property type="entry name" value="NAD(P)-bd_dom_sf"/>
</dbReference>
<protein>
    <recommendedName>
        <fullName evidence="2">NAD-dependent epimerase/dehydratase domain-containing protein</fullName>
    </recommendedName>
</protein>
<feature type="domain" description="NAD-dependent epimerase/dehydratase" evidence="2">
    <location>
        <begin position="18"/>
        <end position="243"/>
    </location>
</feature>
<dbReference type="EMBL" id="LN891042">
    <property type="protein sequence ID" value="CUS10665.1"/>
    <property type="molecule type" value="Genomic_DNA"/>
</dbReference>
<dbReference type="GO" id="GO:0004029">
    <property type="term" value="F:aldehyde dehydrogenase (NAD+) activity"/>
    <property type="evidence" value="ECO:0007669"/>
    <property type="project" value="TreeGrafter"/>
</dbReference>
<reference evidence="3" key="1">
    <citation type="submission" date="2015-10" db="EMBL/GenBank/DDBJ databases">
        <authorList>
            <person name="Regsiter A."/>
            <person name="william w."/>
        </authorList>
    </citation>
    <scope>NUCLEOTIDE SEQUENCE</scope>
    <source>
        <strain evidence="3">Montdore</strain>
    </source>
</reference>